<dbReference type="EMBL" id="JACAGJ010000003">
    <property type="protein sequence ID" value="MDM1072259.1"/>
    <property type="molecule type" value="Genomic_DNA"/>
</dbReference>
<reference evidence="3" key="2">
    <citation type="journal article" date="2022" name="Sci. Total Environ.">
        <title>Prevalence, transmission, and molecular epidemiology of tet(X)-positive bacteria among humans, animals, and environmental niches in China: An epidemiological, and genomic-based study.</title>
        <authorList>
            <person name="Dong N."/>
            <person name="Zeng Y."/>
            <person name="Cai C."/>
            <person name="Sun C."/>
            <person name="Lu J."/>
            <person name="Liu C."/>
            <person name="Zhou H."/>
            <person name="Sun Q."/>
            <person name="Shu L."/>
            <person name="Wang H."/>
            <person name="Wang Y."/>
            <person name="Wang S."/>
            <person name="Wu C."/>
            <person name="Chan E.W."/>
            <person name="Chen G."/>
            <person name="Shen Z."/>
            <person name="Chen S."/>
            <person name="Zhang R."/>
        </authorList>
    </citation>
    <scope>NUCLEOTIDE SEQUENCE</scope>
    <source>
        <strain evidence="3">R655-4</strain>
    </source>
</reference>
<organism evidence="3 4">
    <name type="scientific">Empedobacter brevis</name>
    <dbReference type="NCBI Taxonomy" id="247"/>
    <lineage>
        <taxon>Bacteria</taxon>
        <taxon>Pseudomonadati</taxon>
        <taxon>Bacteroidota</taxon>
        <taxon>Flavobacteriia</taxon>
        <taxon>Flavobacteriales</taxon>
        <taxon>Weeksellaceae</taxon>
        <taxon>Empedobacter</taxon>
    </lineage>
</organism>
<gene>
    <name evidence="3" type="ORF">HX001_07080</name>
</gene>
<sequence>MKFIYLLFLLISVSTYSQPSLKWEKYIKDDNTRIVFDATSTLDYGFVIGGAISSVKGEKSSFDFFIMKINEEGKIQNELILGEENNEVLYKVIQVRDGGFLLLGSQELEQDSNVENLISLETSLWIVKINSDFNIEWKKNISNNGNNIPTSIYEMNDGNYIISGHSINDTNRINYIYSIDKRGNINWNKTIENGQIEFVRNLNNNILVNSYSNNTIFFTILNQEGEEINSSNFEQESILKLSSLDVTENTIDLYLTTKNSKETNLKKIGFDFNLNQIREISLDRKNNHIITSSLIDKNGILFYGNQYFINRNNEYSERKASYVLELVDKNFKQTWIKEFSKENDNNLVKAFKTRDQSILLIGNSDKENNLYFLKLSEDNNNNSIQNIEVFPIPTNDYLNVIINQKFQLAKIKIFDMAGRNMLNIEKKDRHSVLNISNFPSGIYLLNIEYENESYSTKIIKK</sequence>
<dbReference type="AlphaFoldDB" id="A0AAJ1V7E8"/>
<reference evidence="3" key="1">
    <citation type="submission" date="2020-06" db="EMBL/GenBank/DDBJ databases">
        <authorList>
            <person name="Dong N."/>
        </authorList>
    </citation>
    <scope>NUCLEOTIDE SEQUENCE</scope>
    <source>
        <strain evidence="3">R655-4</strain>
    </source>
</reference>
<dbReference type="InterPro" id="IPR026444">
    <property type="entry name" value="Secre_tail"/>
</dbReference>
<comment type="caution">
    <text evidence="3">The sequence shown here is derived from an EMBL/GenBank/DDBJ whole genome shotgun (WGS) entry which is preliminary data.</text>
</comment>
<dbReference type="PANTHER" id="PTHR42754">
    <property type="entry name" value="ENDOGLUCANASE"/>
    <property type="match status" value="1"/>
</dbReference>
<evidence type="ECO:0000256" key="1">
    <source>
        <dbReference type="ARBA" id="ARBA00022729"/>
    </source>
</evidence>
<name>A0AAJ1V7E8_9FLAO</name>
<dbReference type="Proteomes" id="UP001170959">
    <property type="component" value="Unassembled WGS sequence"/>
</dbReference>
<evidence type="ECO:0000313" key="3">
    <source>
        <dbReference type="EMBL" id="MDM1072259.1"/>
    </source>
</evidence>
<keyword evidence="1" id="KW-0732">Signal</keyword>
<feature type="domain" description="Secretion system C-terminal sorting" evidence="2">
    <location>
        <begin position="389"/>
        <end position="459"/>
    </location>
</feature>
<proteinExistence type="predicted"/>
<evidence type="ECO:0000259" key="2">
    <source>
        <dbReference type="Pfam" id="PF18962"/>
    </source>
</evidence>
<evidence type="ECO:0000313" key="4">
    <source>
        <dbReference type="Proteomes" id="UP001170959"/>
    </source>
</evidence>
<accession>A0AAJ1V7E8</accession>
<dbReference type="Pfam" id="PF18962">
    <property type="entry name" value="Por_Secre_tail"/>
    <property type="match status" value="1"/>
</dbReference>
<dbReference type="RefSeq" id="WP_286492542.1">
    <property type="nucleotide sequence ID" value="NZ_JACAGJ010000003.1"/>
</dbReference>
<dbReference type="PANTHER" id="PTHR42754:SF1">
    <property type="entry name" value="LIPOPROTEIN"/>
    <property type="match status" value="1"/>
</dbReference>
<dbReference type="NCBIfam" id="TIGR04183">
    <property type="entry name" value="Por_Secre_tail"/>
    <property type="match status" value="1"/>
</dbReference>
<protein>
    <submittedName>
        <fullName evidence="3">T9SS type A sorting domain-containing protein</fullName>
    </submittedName>
</protein>